<dbReference type="PANTHER" id="PTHR45947:SF3">
    <property type="entry name" value="SULFOQUINOVOSYL TRANSFERASE SQD2"/>
    <property type="match status" value="1"/>
</dbReference>
<dbReference type="InterPro" id="IPR028098">
    <property type="entry name" value="Glyco_trans_4-like_N"/>
</dbReference>
<feature type="domain" description="Glycosyltransferase subfamily 4-like N-terminal" evidence="2">
    <location>
        <begin position="28"/>
        <end position="185"/>
    </location>
</feature>
<accession>A0A0G1QAC8</accession>
<sequence length="399" mass="44446">MKILHIIPSYLPAVVASGPILPTHFLNEELVKMGHSVAVCATNLDGGKVLDVPLKNPVLIDGVKVNYFPSKFLKRWYFSAEMAAFLREEMNSFDITHITSVFLFQSFIGARYAKRFRKPYIISPHGNFMKEPLEMKSRLRKKIYISLVEKKILAGAAAVHFTAEKEKEEYIAADMPARKAIVIPNSYKAETYTEKKDIRRKFGIPADKKIIIQIGRIGWKKGFDTLIPAFAEVLFKEPKAALVIAGGDDGGYKKEVLNLIEKYGLRAGENVFFVGMVLEADKYSLLKESAVFTLPSYSENFGMVVVESLAHGVPVVISTGVGISSRIEKEGAGIVVPKDARALAEAILRVLGNRVLATELSRKGIEFVNKYYRPREVAKNFSLVYEELAAAPRKPENGV</sequence>
<gene>
    <name evidence="3" type="ORF">UX22_C0019G0018</name>
</gene>
<organism evidence="3 4">
    <name type="scientific">Candidatus Jorgensenbacteria bacterium GW2011_GWA2_45_9</name>
    <dbReference type="NCBI Taxonomy" id="1618663"/>
    <lineage>
        <taxon>Bacteria</taxon>
        <taxon>Candidatus Joergenseniibacteriota</taxon>
    </lineage>
</organism>
<comment type="caution">
    <text evidence="3">The sequence shown here is derived from an EMBL/GenBank/DDBJ whole genome shotgun (WGS) entry which is preliminary data.</text>
</comment>
<evidence type="ECO:0000259" key="2">
    <source>
        <dbReference type="Pfam" id="PF13579"/>
    </source>
</evidence>
<dbReference type="InterPro" id="IPR001296">
    <property type="entry name" value="Glyco_trans_1"/>
</dbReference>
<evidence type="ECO:0000313" key="3">
    <source>
        <dbReference type="EMBL" id="KKU14663.1"/>
    </source>
</evidence>
<keyword evidence="3" id="KW-0808">Transferase</keyword>
<dbReference type="GO" id="GO:0016758">
    <property type="term" value="F:hexosyltransferase activity"/>
    <property type="evidence" value="ECO:0007669"/>
    <property type="project" value="TreeGrafter"/>
</dbReference>
<dbReference type="EMBL" id="LCLJ01000019">
    <property type="protein sequence ID" value="KKU14663.1"/>
    <property type="molecule type" value="Genomic_DNA"/>
</dbReference>
<protein>
    <submittedName>
        <fullName evidence="3">Glycosyl transferase group 1</fullName>
    </submittedName>
</protein>
<dbReference type="InterPro" id="IPR050194">
    <property type="entry name" value="Glycosyltransferase_grp1"/>
</dbReference>
<dbReference type="AlphaFoldDB" id="A0A0G1QAC8"/>
<dbReference type="Gene3D" id="3.40.50.2000">
    <property type="entry name" value="Glycogen Phosphorylase B"/>
    <property type="match status" value="2"/>
</dbReference>
<evidence type="ECO:0000259" key="1">
    <source>
        <dbReference type="Pfam" id="PF00534"/>
    </source>
</evidence>
<dbReference type="Pfam" id="PF13579">
    <property type="entry name" value="Glyco_trans_4_4"/>
    <property type="match status" value="1"/>
</dbReference>
<evidence type="ECO:0000313" key="4">
    <source>
        <dbReference type="Proteomes" id="UP000034727"/>
    </source>
</evidence>
<dbReference type="SUPFAM" id="SSF53756">
    <property type="entry name" value="UDP-Glycosyltransferase/glycogen phosphorylase"/>
    <property type="match status" value="1"/>
</dbReference>
<feature type="domain" description="Glycosyl transferase family 1" evidence="1">
    <location>
        <begin position="195"/>
        <end position="364"/>
    </location>
</feature>
<name>A0A0G1QAC8_9BACT</name>
<dbReference type="PANTHER" id="PTHR45947">
    <property type="entry name" value="SULFOQUINOVOSYL TRANSFERASE SQD2"/>
    <property type="match status" value="1"/>
</dbReference>
<dbReference type="Proteomes" id="UP000034727">
    <property type="component" value="Unassembled WGS sequence"/>
</dbReference>
<proteinExistence type="predicted"/>
<reference evidence="3 4" key="1">
    <citation type="journal article" date="2015" name="Nature">
        <title>rRNA introns, odd ribosomes, and small enigmatic genomes across a large radiation of phyla.</title>
        <authorList>
            <person name="Brown C.T."/>
            <person name="Hug L.A."/>
            <person name="Thomas B.C."/>
            <person name="Sharon I."/>
            <person name="Castelle C.J."/>
            <person name="Singh A."/>
            <person name="Wilkins M.J."/>
            <person name="Williams K.H."/>
            <person name="Banfield J.F."/>
        </authorList>
    </citation>
    <scope>NUCLEOTIDE SEQUENCE [LARGE SCALE GENOMIC DNA]</scope>
</reference>
<dbReference type="Pfam" id="PF00534">
    <property type="entry name" value="Glycos_transf_1"/>
    <property type="match status" value="1"/>
</dbReference>